<feature type="region of interest" description="Disordered" evidence="1">
    <location>
        <begin position="275"/>
        <end position="307"/>
    </location>
</feature>
<feature type="domain" description="Transposase IS4-like" evidence="2">
    <location>
        <begin position="131"/>
        <end position="274"/>
    </location>
</feature>
<dbReference type="PANTHER" id="PTHR33408">
    <property type="entry name" value="TRANSPOSASE"/>
    <property type="match status" value="1"/>
</dbReference>
<evidence type="ECO:0000313" key="5">
    <source>
        <dbReference type="Proteomes" id="UP000274556"/>
    </source>
</evidence>
<keyword evidence="5" id="KW-1185">Reference proteome</keyword>
<dbReference type="GO" id="GO:0003677">
    <property type="term" value="F:DNA binding"/>
    <property type="evidence" value="ECO:0007669"/>
    <property type="project" value="InterPro"/>
</dbReference>
<dbReference type="AlphaFoldDB" id="A0A495VG86"/>
<feature type="compositionally biased region" description="Pro residues" evidence="1">
    <location>
        <begin position="101"/>
        <end position="112"/>
    </location>
</feature>
<name>A0A495VG86_9GAMM</name>
<protein>
    <submittedName>
        <fullName evidence="4">DDE family transposase</fullName>
    </submittedName>
</protein>
<dbReference type="Pfam" id="PF05598">
    <property type="entry name" value="DUF772"/>
    <property type="match status" value="1"/>
</dbReference>
<evidence type="ECO:0000313" key="4">
    <source>
        <dbReference type="EMBL" id="RKT47455.1"/>
    </source>
</evidence>
<feature type="domain" description="Transposase InsH N-terminal" evidence="3">
    <location>
        <begin position="19"/>
        <end position="82"/>
    </location>
</feature>
<evidence type="ECO:0000259" key="2">
    <source>
        <dbReference type="Pfam" id="PF01609"/>
    </source>
</evidence>
<proteinExistence type="predicted"/>
<dbReference type="Proteomes" id="UP000274556">
    <property type="component" value="Unassembled WGS sequence"/>
</dbReference>
<evidence type="ECO:0000259" key="3">
    <source>
        <dbReference type="Pfam" id="PF05598"/>
    </source>
</evidence>
<sequence>MSHFRPILRDVDFLRPLSVQNWLPEGHLARYVVEVVAGLDLGALEPAYPGRGSLPYHPAMLLSLLIYGYATGSYSGRTIDHEAQLAARAAEAAATGRKPGGKPPNAPTPGPSPEDQMSLTDEKSRIMPVAGGGLEPCCNAQAVVDSETMPVLLPQVMQAANDRKQLAPMLEQLQALPKEITRAEEALADAGYFSKANVTACESAGIEPAVAIKRDAHHPHWSERFESPQAPPAEATPVYRMAHRLKSAKGRATSALRKQTVEPVFGIIKSVMGFSSGPHPRSGKRPRRVDPGVPGVELKAHGRIASR</sequence>
<dbReference type="EMBL" id="RBXL01000001">
    <property type="protein sequence ID" value="RKT47455.1"/>
    <property type="molecule type" value="Genomic_DNA"/>
</dbReference>
<dbReference type="PANTHER" id="PTHR33408:SF2">
    <property type="entry name" value="TRANSPOSASE DDE DOMAIN-CONTAINING PROTEIN"/>
    <property type="match status" value="1"/>
</dbReference>
<gene>
    <name evidence="4" type="ORF">BDD21_5043</name>
</gene>
<evidence type="ECO:0000256" key="1">
    <source>
        <dbReference type="SAM" id="MobiDB-lite"/>
    </source>
</evidence>
<dbReference type="GO" id="GO:0006313">
    <property type="term" value="P:DNA transposition"/>
    <property type="evidence" value="ECO:0007669"/>
    <property type="project" value="InterPro"/>
</dbReference>
<feature type="region of interest" description="Disordered" evidence="1">
    <location>
        <begin position="90"/>
        <end position="119"/>
    </location>
</feature>
<reference evidence="4 5" key="1">
    <citation type="submission" date="2018-10" db="EMBL/GenBank/DDBJ databases">
        <title>Genomic Encyclopedia of Archaeal and Bacterial Type Strains, Phase II (KMG-II): from individual species to whole genera.</title>
        <authorList>
            <person name="Goeker M."/>
        </authorList>
    </citation>
    <scope>NUCLEOTIDE SEQUENCE [LARGE SCALE GENOMIC DNA]</scope>
    <source>
        <strain evidence="4 5">DSM 235</strain>
    </source>
</reference>
<organism evidence="4 5">
    <name type="scientific">Thiocapsa rosea</name>
    <dbReference type="NCBI Taxonomy" id="69360"/>
    <lineage>
        <taxon>Bacteria</taxon>
        <taxon>Pseudomonadati</taxon>
        <taxon>Pseudomonadota</taxon>
        <taxon>Gammaproteobacteria</taxon>
        <taxon>Chromatiales</taxon>
        <taxon>Chromatiaceae</taxon>
        <taxon>Thiocapsa</taxon>
    </lineage>
</organism>
<dbReference type="Pfam" id="PF01609">
    <property type="entry name" value="DDE_Tnp_1"/>
    <property type="match status" value="1"/>
</dbReference>
<dbReference type="InterPro" id="IPR008490">
    <property type="entry name" value="Transposase_InsH_N"/>
</dbReference>
<accession>A0A495VG86</accession>
<comment type="caution">
    <text evidence="4">The sequence shown here is derived from an EMBL/GenBank/DDBJ whole genome shotgun (WGS) entry which is preliminary data.</text>
</comment>
<dbReference type="InterPro" id="IPR002559">
    <property type="entry name" value="Transposase_11"/>
</dbReference>
<dbReference type="GO" id="GO:0004803">
    <property type="term" value="F:transposase activity"/>
    <property type="evidence" value="ECO:0007669"/>
    <property type="project" value="InterPro"/>
</dbReference>